<accession>A0ABW2TR85</accession>
<dbReference type="InterPro" id="IPR039558">
    <property type="entry name" value="TPA1/OFD1_N"/>
</dbReference>
<protein>
    <submittedName>
        <fullName evidence="8">2OG-Fe(II) oxygenase family protein</fullName>
    </submittedName>
</protein>
<keyword evidence="6" id="KW-0408">Iron</keyword>
<reference evidence="9" key="1">
    <citation type="journal article" date="2019" name="Int. J. Syst. Evol. Microbiol.">
        <title>The Global Catalogue of Microorganisms (GCM) 10K type strain sequencing project: providing services to taxonomists for standard genome sequencing and annotation.</title>
        <authorList>
            <consortium name="The Broad Institute Genomics Platform"/>
            <consortium name="The Broad Institute Genome Sequencing Center for Infectious Disease"/>
            <person name="Wu L."/>
            <person name="Ma J."/>
        </authorList>
    </citation>
    <scope>NUCLEOTIDE SEQUENCE [LARGE SCALE GENOMIC DNA]</scope>
    <source>
        <strain evidence="9">JCM 17695</strain>
    </source>
</reference>
<gene>
    <name evidence="8" type="ORF">ACFQV2_25550</name>
</gene>
<feature type="domain" description="Fe2OG dioxygenase" evidence="7">
    <location>
        <begin position="110"/>
        <end position="209"/>
    </location>
</feature>
<dbReference type="Pfam" id="PF13661">
    <property type="entry name" value="2OG-FeII_Oxy_4"/>
    <property type="match status" value="1"/>
</dbReference>
<dbReference type="PROSITE" id="PS51471">
    <property type="entry name" value="FE2OG_OXY"/>
    <property type="match status" value="1"/>
</dbReference>
<keyword evidence="5" id="KW-0560">Oxidoreductase</keyword>
<comment type="cofactor">
    <cofactor evidence="1">
        <name>L-ascorbate</name>
        <dbReference type="ChEBI" id="CHEBI:38290"/>
    </cofactor>
</comment>
<proteinExistence type="predicted"/>
<keyword evidence="3" id="KW-0847">Vitamin C</keyword>
<keyword evidence="9" id="KW-1185">Reference proteome</keyword>
<dbReference type="SMART" id="SM00702">
    <property type="entry name" value="P4Hc"/>
    <property type="match status" value="1"/>
</dbReference>
<keyword evidence="2" id="KW-0479">Metal-binding</keyword>
<evidence type="ECO:0000256" key="4">
    <source>
        <dbReference type="ARBA" id="ARBA00022964"/>
    </source>
</evidence>
<organism evidence="8 9">
    <name type="scientific">Actinokineospora soli</name>
    <dbReference type="NCBI Taxonomy" id="1048753"/>
    <lineage>
        <taxon>Bacteria</taxon>
        <taxon>Bacillati</taxon>
        <taxon>Actinomycetota</taxon>
        <taxon>Actinomycetes</taxon>
        <taxon>Pseudonocardiales</taxon>
        <taxon>Pseudonocardiaceae</taxon>
        <taxon>Actinokineospora</taxon>
    </lineage>
</organism>
<evidence type="ECO:0000259" key="7">
    <source>
        <dbReference type="PROSITE" id="PS51471"/>
    </source>
</evidence>
<keyword evidence="4" id="KW-0223">Dioxygenase</keyword>
<evidence type="ECO:0000256" key="5">
    <source>
        <dbReference type="ARBA" id="ARBA00023002"/>
    </source>
</evidence>
<evidence type="ECO:0000256" key="6">
    <source>
        <dbReference type="ARBA" id="ARBA00023004"/>
    </source>
</evidence>
<dbReference type="EMBL" id="JBHTEY010000004">
    <property type="protein sequence ID" value="MFC7616335.1"/>
    <property type="molecule type" value="Genomic_DNA"/>
</dbReference>
<comment type="caution">
    <text evidence="8">The sequence shown here is derived from an EMBL/GenBank/DDBJ whole genome shotgun (WGS) entry which is preliminary data.</text>
</comment>
<evidence type="ECO:0000313" key="9">
    <source>
        <dbReference type="Proteomes" id="UP001596512"/>
    </source>
</evidence>
<dbReference type="InterPro" id="IPR005123">
    <property type="entry name" value="Oxoglu/Fe-dep_dioxygenase_dom"/>
</dbReference>
<dbReference type="Gene3D" id="2.60.120.620">
    <property type="entry name" value="q2cbj1_9rhob like domain"/>
    <property type="match status" value="1"/>
</dbReference>
<evidence type="ECO:0000313" key="8">
    <source>
        <dbReference type="EMBL" id="MFC7616335.1"/>
    </source>
</evidence>
<name>A0ABW2TR85_9PSEU</name>
<sequence>MPLIDARWTRRSPNTEPFRWLATEPGELFPLDVAERLADDFPKDGYARIDASAGGGGKSYRNYSKVLAGPDGATADLAGLPELWRRLVEEITGGDYRRDVARLLDQPVAPALEVRLARHANGDWLGPHTDRDDKLFSHIVYFNPGWRREWGGCLEILRGSDPGSVAATVVPVLGASALLVRSDSSWHQVSTVAADPVPERTSLLIHGIA</sequence>
<dbReference type="InterPro" id="IPR006620">
    <property type="entry name" value="Pro_4_hyd_alph"/>
</dbReference>
<evidence type="ECO:0000256" key="1">
    <source>
        <dbReference type="ARBA" id="ARBA00001961"/>
    </source>
</evidence>
<evidence type="ECO:0000256" key="2">
    <source>
        <dbReference type="ARBA" id="ARBA00022723"/>
    </source>
</evidence>
<evidence type="ECO:0000256" key="3">
    <source>
        <dbReference type="ARBA" id="ARBA00022896"/>
    </source>
</evidence>
<dbReference type="Proteomes" id="UP001596512">
    <property type="component" value="Unassembled WGS sequence"/>
</dbReference>